<name>A0A495J318_9SPHI</name>
<feature type="domain" description="Protein FecR C-terminal" evidence="2">
    <location>
        <begin position="180"/>
        <end position="247"/>
    </location>
</feature>
<dbReference type="PANTHER" id="PTHR30273:SF2">
    <property type="entry name" value="PROTEIN FECR"/>
    <property type="match status" value="1"/>
</dbReference>
<evidence type="ECO:0000259" key="1">
    <source>
        <dbReference type="Pfam" id="PF04773"/>
    </source>
</evidence>
<evidence type="ECO:0000313" key="3">
    <source>
        <dbReference type="EMBL" id="RKR83376.1"/>
    </source>
</evidence>
<sequence length="248" mass="27233">MIVRTGLAAAGILLFLTAGVLIYQAGIRQAPQALKLATASTHAGEMKIITLSDGSRITLNNQTSIKYPEEFNQNTREVFLTGEAFFEVKHDANKPFRVHTDKLAVQVLGTSFNIQAYPDESGLDVAVASGKVGVFANGARDGKTYMLLPGQQLSYNRKNLAFSPSTIATAAIIAWQKGTLVFKNEKLEAIARRLERFYGVKIRFKNKKLMATELSLKANNLSLESVMKALGSAGEFNYSIKNKQVLIW</sequence>
<dbReference type="PANTHER" id="PTHR30273">
    <property type="entry name" value="PERIPLASMIC SIGNAL SENSOR AND SIGMA FACTOR ACTIVATOR FECR-RELATED"/>
    <property type="match status" value="1"/>
</dbReference>
<evidence type="ECO:0000313" key="4">
    <source>
        <dbReference type="Proteomes" id="UP000268007"/>
    </source>
</evidence>
<dbReference type="Gene3D" id="3.55.50.30">
    <property type="match status" value="1"/>
</dbReference>
<evidence type="ECO:0000259" key="2">
    <source>
        <dbReference type="Pfam" id="PF16344"/>
    </source>
</evidence>
<accession>A0A495J318</accession>
<dbReference type="Proteomes" id="UP000268007">
    <property type="component" value="Unassembled WGS sequence"/>
</dbReference>
<dbReference type="OrthoDB" id="1524389at2"/>
<dbReference type="Pfam" id="PF04773">
    <property type="entry name" value="FecR"/>
    <property type="match status" value="1"/>
</dbReference>
<dbReference type="AlphaFoldDB" id="A0A495J318"/>
<dbReference type="InterPro" id="IPR032508">
    <property type="entry name" value="FecR_C"/>
</dbReference>
<feature type="domain" description="FecR protein" evidence="1">
    <location>
        <begin position="38"/>
        <end position="132"/>
    </location>
</feature>
<keyword evidence="4" id="KW-1185">Reference proteome</keyword>
<proteinExistence type="predicted"/>
<protein>
    <submittedName>
        <fullName evidence="3">FecR family protein</fullName>
    </submittedName>
</protein>
<dbReference type="Pfam" id="PF16344">
    <property type="entry name" value="FecR_C"/>
    <property type="match status" value="1"/>
</dbReference>
<dbReference type="GO" id="GO:0016989">
    <property type="term" value="F:sigma factor antagonist activity"/>
    <property type="evidence" value="ECO:0007669"/>
    <property type="project" value="TreeGrafter"/>
</dbReference>
<reference evidence="3 4" key="1">
    <citation type="submission" date="2018-10" db="EMBL/GenBank/DDBJ databases">
        <title>Genomic Encyclopedia of Archaeal and Bacterial Type Strains, Phase II (KMG-II): from individual species to whole genera.</title>
        <authorList>
            <person name="Goeker M."/>
        </authorList>
    </citation>
    <scope>NUCLEOTIDE SEQUENCE [LARGE SCALE GENOMIC DNA]</scope>
    <source>
        <strain evidence="3 4">DSM 18602</strain>
    </source>
</reference>
<dbReference type="Gene3D" id="2.60.120.1440">
    <property type="match status" value="1"/>
</dbReference>
<dbReference type="EMBL" id="RBKU01000001">
    <property type="protein sequence ID" value="RKR83376.1"/>
    <property type="molecule type" value="Genomic_DNA"/>
</dbReference>
<dbReference type="InterPro" id="IPR006860">
    <property type="entry name" value="FecR"/>
</dbReference>
<gene>
    <name evidence="3" type="ORF">BDD43_3583</name>
</gene>
<organism evidence="3 4">
    <name type="scientific">Mucilaginibacter gracilis</name>
    <dbReference type="NCBI Taxonomy" id="423350"/>
    <lineage>
        <taxon>Bacteria</taxon>
        <taxon>Pseudomonadati</taxon>
        <taxon>Bacteroidota</taxon>
        <taxon>Sphingobacteriia</taxon>
        <taxon>Sphingobacteriales</taxon>
        <taxon>Sphingobacteriaceae</taxon>
        <taxon>Mucilaginibacter</taxon>
    </lineage>
</organism>
<dbReference type="InterPro" id="IPR012373">
    <property type="entry name" value="Ferrdict_sens_TM"/>
</dbReference>
<comment type="caution">
    <text evidence="3">The sequence shown here is derived from an EMBL/GenBank/DDBJ whole genome shotgun (WGS) entry which is preliminary data.</text>
</comment>